<dbReference type="GO" id="GO:0016020">
    <property type="term" value="C:membrane"/>
    <property type="evidence" value="ECO:0007669"/>
    <property type="project" value="UniProtKB-SubCell"/>
</dbReference>
<evidence type="ECO:0000256" key="8">
    <source>
        <dbReference type="SAM" id="Phobius"/>
    </source>
</evidence>
<keyword evidence="7 8" id="KW-0472">Membrane</keyword>
<evidence type="ECO:0000256" key="4">
    <source>
        <dbReference type="ARBA" id="ARBA00022967"/>
    </source>
</evidence>
<sequence>MFNLFLAVSPEIFLINATFILLIHGVVFSTSKKDDYPPLVSNVGWLGLLSVLITLLLLAAGAPLLTIAHLFRNHLFRRDNSTYFCQILPLLSTAGTISMCFDSSEKERFDAFESIVLIPLPTRGMLFMIPAHDSIAMYLAIEPQSLCFYVIAASKRKSEFSTEAGSKYLILGAFPSGILLFGCSMIYGSTGATHFDQLAKILTGYEITSAQSSGILMGILSIAVGSLFKITAVPLHMWAPDIYEGSPTPVTAFLSIAPKISISANMSRLSIVGSPVGTLQQILFFCSIASMILGALAAMAQTKVKRPLAYSSIGHVGYICMGFSCGTIEGIQSLLIGIFIYASMTINAFAIVPALRQTRVKYIADLGALAKTNPILALTFSITMFSYAGIPPLAGFCSKFYLFFAALGCGAYFLAPVGVVTSVIGRFYYIRLAKRMFFDRPRTWMIYFPMDRDKSFLLAMTSSFITSSFPYPSPLFDLTHQMALSSYLL</sequence>
<name>A0A1Z1R2G3_9LILI</name>
<dbReference type="GeneID" id="33363105"/>
<evidence type="ECO:0000256" key="3">
    <source>
        <dbReference type="ARBA" id="ARBA00022692"/>
    </source>
</evidence>
<evidence type="ECO:0000313" key="10">
    <source>
        <dbReference type="EMBL" id="ARX11200.1"/>
    </source>
</evidence>
<dbReference type="NCBIfam" id="TIGR01770">
    <property type="entry name" value="NDH_I_N"/>
    <property type="match status" value="1"/>
</dbReference>
<feature type="transmembrane region" description="Helical" evidence="8">
    <location>
        <begin position="12"/>
        <end position="31"/>
    </location>
</feature>
<comment type="subcellular location">
    <subcellularLocation>
        <location evidence="1">Membrane</location>
        <topology evidence="1">Multi-pass membrane protein</topology>
    </subcellularLocation>
</comment>
<keyword evidence="2" id="KW-0813">Transport</keyword>
<evidence type="ECO:0000256" key="2">
    <source>
        <dbReference type="ARBA" id="ARBA00022448"/>
    </source>
</evidence>
<feature type="transmembrane region" description="Helical" evidence="8">
    <location>
        <begin position="400"/>
        <end position="429"/>
    </location>
</feature>
<dbReference type="EMBL" id="KX808393">
    <property type="protein sequence ID" value="ARX11200.1"/>
    <property type="molecule type" value="Genomic_DNA"/>
</dbReference>
<keyword evidence="10" id="KW-0496">Mitochondrion</keyword>
<dbReference type="HAMAP" id="MF_00445">
    <property type="entry name" value="NDH1_NuoN_1"/>
    <property type="match status" value="1"/>
</dbReference>
<feature type="transmembrane region" description="Helical" evidence="8">
    <location>
        <begin position="135"/>
        <end position="154"/>
    </location>
</feature>
<feature type="transmembrane region" description="Helical" evidence="8">
    <location>
        <begin position="207"/>
        <end position="230"/>
    </location>
</feature>
<geneLocation type="mitochondrion" evidence="10"/>
<accession>A0A1Z1R2G3</accession>
<evidence type="ECO:0000256" key="1">
    <source>
        <dbReference type="ARBA" id="ARBA00004141"/>
    </source>
</evidence>
<proteinExistence type="inferred from homology"/>
<feature type="domain" description="NADH:quinone oxidoreductase/Mrp antiporter transmembrane" evidence="9">
    <location>
        <begin position="131"/>
        <end position="425"/>
    </location>
</feature>
<feature type="transmembrane region" description="Helical" evidence="8">
    <location>
        <begin position="334"/>
        <end position="355"/>
    </location>
</feature>
<feature type="transmembrane region" description="Helical" evidence="8">
    <location>
        <begin position="43"/>
        <end position="71"/>
    </location>
</feature>
<organism evidence="10">
    <name type="scientific">Stratiotes aloides</name>
    <dbReference type="NCBI Taxonomy" id="55494"/>
    <lineage>
        <taxon>Eukaryota</taxon>
        <taxon>Viridiplantae</taxon>
        <taxon>Streptophyta</taxon>
        <taxon>Embryophyta</taxon>
        <taxon>Tracheophyta</taxon>
        <taxon>Spermatophyta</taxon>
        <taxon>Magnoliopsida</taxon>
        <taxon>Liliopsida</taxon>
        <taxon>Hydrocharitaceae</taxon>
        <taxon>Stratiotes</taxon>
    </lineage>
</organism>
<evidence type="ECO:0000256" key="6">
    <source>
        <dbReference type="ARBA" id="ARBA00023027"/>
    </source>
</evidence>
<reference evidence="10" key="1">
    <citation type="journal article" date="2017" name="PLoS ONE">
        <title>Mitochondrial genome evolution in Alismatales: Size reduction and extensive loss of ribosomal protein genes.</title>
        <authorList>
            <person name="Petersen G."/>
            <person name="Cuenca A."/>
            <person name="Zervas A."/>
            <person name="Ross G.T."/>
            <person name="Graham S.W."/>
            <person name="Barrett C.F."/>
            <person name="Davis J.I."/>
            <person name="Seberg O."/>
        </authorList>
    </citation>
    <scope>NUCLEOTIDE SEQUENCE</scope>
</reference>
<dbReference type="RefSeq" id="YP_009400328.1">
    <property type="nucleotide sequence ID" value="NC_035317.1"/>
</dbReference>
<keyword evidence="4" id="KW-1278">Translocase</keyword>
<feature type="transmembrane region" description="Helical" evidence="8">
    <location>
        <begin position="375"/>
        <end position="394"/>
    </location>
</feature>
<dbReference type="GO" id="GO:0009536">
    <property type="term" value="C:plastid"/>
    <property type="evidence" value="ECO:0007669"/>
    <property type="project" value="UniProtKB-ARBA"/>
</dbReference>
<dbReference type="Pfam" id="PF00361">
    <property type="entry name" value="Proton_antipo_M"/>
    <property type="match status" value="1"/>
</dbReference>
<dbReference type="AlphaFoldDB" id="A0A1Z1R2G3"/>
<dbReference type="PANTHER" id="PTHR22773">
    <property type="entry name" value="NADH DEHYDROGENASE"/>
    <property type="match status" value="1"/>
</dbReference>
<evidence type="ECO:0000259" key="9">
    <source>
        <dbReference type="Pfam" id="PF00361"/>
    </source>
</evidence>
<keyword evidence="6" id="KW-0520">NAD</keyword>
<gene>
    <name evidence="10" type="primary">nad2</name>
</gene>
<dbReference type="GO" id="GO:0008137">
    <property type="term" value="F:NADH dehydrogenase (ubiquinone) activity"/>
    <property type="evidence" value="ECO:0007669"/>
    <property type="project" value="InterPro"/>
</dbReference>
<dbReference type="InterPro" id="IPR001750">
    <property type="entry name" value="ND/Mrp_TM"/>
</dbReference>
<dbReference type="InterPro" id="IPR010096">
    <property type="entry name" value="NADH-Q_OxRdtase_suN/2"/>
</dbReference>
<feature type="transmembrane region" description="Helical" evidence="8">
    <location>
        <begin position="282"/>
        <end position="300"/>
    </location>
</feature>
<keyword evidence="3 8" id="KW-0812">Transmembrane</keyword>
<feature type="transmembrane region" description="Helical" evidence="8">
    <location>
        <begin position="307"/>
        <end position="328"/>
    </location>
</feature>
<feature type="transmembrane region" description="Helical" evidence="8">
    <location>
        <begin position="166"/>
        <end position="187"/>
    </location>
</feature>
<dbReference type="GO" id="GO:0042773">
    <property type="term" value="P:ATP synthesis coupled electron transport"/>
    <property type="evidence" value="ECO:0007669"/>
    <property type="project" value="InterPro"/>
</dbReference>
<keyword evidence="5 8" id="KW-1133">Transmembrane helix</keyword>
<protein>
    <submittedName>
        <fullName evidence="10">NADH dehydrogenase subunit 2</fullName>
    </submittedName>
</protein>
<evidence type="ECO:0000256" key="5">
    <source>
        <dbReference type="ARBA" id="ARBA00022989"/>
    </source>
</evidence>
<evidence type="ECO:0000256" key="7">
    <source>
        <dbReference type="ARBA" id="ARBA00023136"/>
    </source>
</evidence>